<dbReference type="PANTHER" id="PTHR42872">
    <property type="entry name" value="PROTEIN-GLUTAMATE METHYLESTERASE/PROTEIN-GLUTAMINE GLUTAMINASE"/>
    <property type="match status" value="1"/>
</dbReference>
<reference evidence="11" key="1">
    <citation type="submission" date="2019-08" db="EMBL/GenBank/DDBJ databases">
        <title>Limnoglobus roseus gen. nov., sp. nov., a novel freshwater planctomycete with a giant genome from the family Gemmataceae.</title>
        <authorList>
            <person name="Kulichevskaya I.S."/>
            <person name="Naumoff D.G."/>
            <person name="Miroshnikov K."/>
            <person name="Ivanova A."/>
            <person name="Philippov D.A."/>
            <person name="Hakobyan A."/>
            <person name="Rijpstra I.C."/>
            <person name="Sinninghe Damste J.S."/>
            <person name="Liesack W."/>
            <person name="Dedysh S.N."/>
        </authorList>
    </citation>
    <scope>NUCLEOTIDE SEQUENCE [LARGE SCALE GENOMIC DNA]</scope>
    <source>
        <strain evidence="11">PX52</strain>
    </source>
</reference>
<dbReference type="CDD" id="cd17541">
    <property type="entry name" value="REC_CheB-like"/>
    <property type="match status" value="1"/>
</dbReference>
<evidence type="ECO:0000313" key="10">
    <source>
        <dbReference type="EMBL" id="QEL13534.1"/>
    </source>
</evidence>
<dbReference type="PIRSF" id="PIRSF000876">
    <property type="entry name" value="RR_chemtxs_CheB"/>
    <property type="match status" value="1"/>
</dbReference>
<protein>
    <recommendedName>
        <fullName evidence="4">protein-glutamate methylesterase</fullName>
        <ecNumber evidence="4">3.1.1.61</ecNumber>
    </recommendedName>
</protein>
<dbReference type="Pfam" id="PF01339">
    <property type="entry name" value="CheB_methylest"/>
    <property type="match status" value="1"/>
</dbReference>
<evidence type="ECO:0000256" key="1">
    <source>
        <dbReference type="ARBA" id="ARBA00022490"/>
    </source>
</evidence>
<evidence type="ECO:0000256" key="4">
    <source>
        <dbReference type="ARBA" id="ARBA00039140"/>
    </source>
</evidence>
<dbReference type="NCBIfam" id="NF009206">
    <property type="entry name" value="PRK12555.1"/>
    <property type="match status" value="1"/>
</dbReference>
<dbReference type="PROSITE" id="PS50110">
    <property type="entry name" value="RESPONSE_REGULATORY"/>
    <property type="match status" value="1"/>
</dbReference>
<dbReference type="SUPFAM" id="SSF52738">
    <property type="entry name" value="Methylesterase CheB, C-terminal domain"/>
    <property type="match status" value="1"/>
</dbReference>
<keyword evidence="11" id="KW-1185">Reference proteome</keyword>
<feature type="domain" description="Response regulatory" evidence="8">
    <location>
        <begin position="5"/>
        <end position="122"/>
    </location>
</feature>
<keyword evidence="3 6" id="KW-0378">Hydrolase</keyword>
<dbReference type="InterPro" id="IPR035909">
    <property type="entry name" value="CheB_C"/>
</dbReference>
<evidence type="ECO:0000259" key="8">
    <source>
        <dbReference type="PROSITE" id="PS50110"/>
    </source>
</evidence>
<keyword evidence="10" id="KW-0808">Transferase</keyword>
<dbReference type="PROSITE" id="PS50122">
    <property type="entry name" value="CHEB"/>
    <property type="match status" value="1"/>
</dbReference>
<dbReference type="Gene3D" id="3.40.50.2300">
    <property type="match status" value="1"/>
</dbReference>
<dbReference type="AlphaFoldDB" id="A0A5C1A8Q4"/>
<dbReference type="InterPro" id="IPR008248">
    <property type="entry name" value="CheB-like"/>
</dbReference>
<dbReference type="GO" id="GO:0006935">
    <property type="term" value="P:chemotaxis"/>
    <property type="evidence" value="ECO:0007669"/>
    <property type="project" value="UniProtKB-UniRule"/>
</dbReference>
<sequence>MNPLRVAIVDDLALARAVLRRVVGSVPGYQVAWEAADGAQAVAKAAADKPDAILMDLVMPHVDGAAATRQIMAATPCPILIVTSSIGTNLTRVYEALGAGGLDAVNTPTLGPDGTVRGEAPLLARLATIAKTASPFTVPQVMGSSPPAATASSAGQLPFIAIGASTGGPAAVAQVLSDLGPNVPAAVVVVQHIGSDFTPGLAGWLSARIGRPVGVCPDGARAAVGTVSVAGGERHLILDRAGRFQYTDEPNSSPYRPSVDLFFESLLPVGSPNGVAVLLTGMGADGARGLRKLRDGGWHTIAQDEATCVVYGMPKAAGQLNAAVEVLPLARIGAAIRTRFEGVRHPAR</sequence>
<dbReference type="Gene3D" id="3.40.50.180">
    <property type="entry name" value="Methylesterase CheB, C-terminal domain"/>
    <property type="match status" value="1"/>
</dbReference>
<feature type="active site" evidence="6">
    <location>
        <position position="165"/>
    </location>
</feature>
<dbReference type="KEGG" id="lrs:PX52LOC_00392"/>
<keyword evidence="10" id="KW-0489">Methyltransferase</keyword>
<dbReference type="GO" id="GO:0008984">
    <property type="term" value="F:protein-glutamate methylesterase activity"/>
    <property type="evidence" value="ECO:0007669"/>
    <property type="project" value="UniProtKB-EC"/>
</dbReference>
<evidence type="ECO:0000256" key="3">
    <source>
        <dbReference type="ARBA" id="ARBA00022801"/>
    </source>
</evidence>
<dbReference type="GO" id="GO:0008168">
    <property type="term" value="F:methyltransferase activity"/>
    <property type="evidence" value="ECO:0007669"/>
    <property type="project" value="UniProtKB-KW"/>
</dbReference>
<dbReference type="InterPro" id="IPR000673">
    <property type="entry name" value="Sig_transdc_resp-reg_Me-estase"/>
</dbReference>
<evidence type="ECO:0000256" key="6">
    <source>
        <dbReference type="PROSITE-ProRule" id="PRU00050"/>
    </source>
</evidence>
<dbReference type="EMBL" id="CP042425">
    <property type="protein sequence ID" value="QEL13534.1"/>
    <property type="molecule type" value="Genomic_DNA"/>
</dbReference>
<dbReference type="GO" id="GO:0032259">
    <property type="term" value="P:methylation"/>
    <property type="evidence" value="ECO:0007669"/>
    <property type="project" value="UniProtKB-KW"/>
</dbReference>
<feature type="modified residue" description="4-aspartylphosphate" evidence="7">
    <location>
        <position position="56"/>
    </location>
</feature>
<dbReference type="SMART" id="SM00448">
    <property type="entry name" value="REC"/>
    <property type="match status" value="1"/>
</dbReference>
<dbReference type="Pfam" id="PF00072">
    <property type="entry name" value="Response_reg"/>
    <property type="match status" value="1"/>
</dbReference>
<evidence type="ECO:0000256" key="5">
    <source>
        <dbReference type="ARBA" id="ARBA00048267"/>
    </source>
</evidence>
<gene>
    <name evidence="10" type="ORF">PX52LOC_00392</name>
</gene>
<dbReference type="SUPFAM" id="SSF52172">
    <property type="entry name" value="CheY-like"/>
    <property type="match status" value="1"/>
</dbReference>
<name>A0A5C1A8Q4_9BACT</name>
<dbReference type="EC" id="3.1.1.61" evidence="4"/>
<keyword evidence="1" id="KW-0963">Cytoplasm</keyword>
<dbReference type="PANTHER" id="PTHR42872:SF6">
    <property type="entry name" value="PROTEIN-GLUTAMATE METHYLESTERASE_PROTEIN-GLUTAMINE GLUTAMINASE"/>
    <property type="match status" value="1"/>
</dbReference>
<dbReference type="CDD" id="cd16432">
    <property type="entry name" value="CheB_Rec"/>
    <property type="match status" value="1"/>
</dbReference>
<feature type="active site" evidence="6">
    <location>
        <position position="285"/>
    </location>
</feature>
<keyword evidence="7" id="KW-0597">Phosphoprotein</keyword>
<evidence type="ECO:0000256" key="2">
    <source>
        <dbReference type="ARBA" id="ARBA00022500"/>
    </source>
</evidence>
<organism evidence="10 11">
    <name type="scientific">Limnoglobus roseus</name>
    <dbReference type="NCBI Taxonomy" id="2598579"/>
    <lineage>
        <taxon>Bacteria</taxon>
        <taxon>Pseudomonadati</taxon>
        <taxon>Planctomycetota</taxon>
        <taxon>Planctomycetia</taxon>
        <taxon>Gemmatales</taxon>
        <taxon>Gemmataceae</taxon>
        <taxon>Limnoglobus</taxon>
    </lineage>
</organism>
<accession>A0A5C1A8Q4</accession>
<dbReference type="GO" id="GO:0005737">
    <property type="term" value="C:cytoplasm"/>
    <property type="evidence" value="ECO:0007669"/>
    <property type="project" value="InterPro"/>
</dbReference>
<feature type="active site" evidence="6">
    <location>
        <position position="192"/>
    </location>
</feature>
<feature type="domain" description="CheB-type methylesterase" evidence="9">
    <location>
        <begin position="156"/>
        <end position="343"/>
    </location>
</feature>
<dbReference type="InterPro" id="IPR001789">
    <property type="entry name" value="Sig_transdc_resp-reg_receiver"/>
</dbReference>
<comment type="catalytic activity">
    <reaction evidence="5">
        <text>[protein]-L-glutamate 5-O-methyl ester + H2O = L-glutamyl-[protein] + methanol + H(+)</text>
        <dbReference type="Rhea" id="RHEA:23236"/>
        <dbReference type="Rhea" id="RHEA-COMP:10208"/>
        <dbReference type="Rhea" id="RHEA-COMP:10311"/>
        <dbReference type="ChEBI" id="CHEBI:15377"/>
        <dbReference type="ChEBI" id="CHEBI:15378"/>
        <dbReference type="ChEBI" id="CHEBI:17790"/>
        <dbReference type="ChEBI" id="CHEBI:29973"/>
        <dbReference type="ChEBI" id="CHEBI:82795"/>
        <dbReference type="EC" id="3.1.1.61"/>
    </reaction>
</comment>
<dbReference type="RefSeq" id="WP_149108498.1">
    <property type="nucleotide sequence ID" value="NZ_CP042425.1"/>
</dbReference>
<proteinExistence type="predicted"/>
<dbReference type="OrthoDB" id="9793421at2"/>
<dbReference type="Proteomes" id="UP000324974">
    <property type="component" value="Chromosome"/>
</dbReference>
<dbReference type="InterPro" id="IPR011006">
    <property type="entry name" value="CheY-like_superfamily"/>
</dbReference>
<evidence type="ECO:0000259" key="9">
    <source>
        <dbReference type="PROSITE" id="PS50122"/>
    </source>
</evidence>
<evidence type="ECO:0000313" key="11">
    <source>
        <dbReference type="Proteomes" id="UP000324974"/>
    </source>
</evidence>
<dbReference type="GO" id="GO:0000156">
    <property type="term" value="F:phosphorelay response regulator activity"/>
    <property type="evidence" value="ECO:0007669"/>
    <property type="project" value="InterPro"/>
</dbReference>
<keyword evidence="2 6" id="KW-0145">Chemotaxis</keyword>
<evidence type="ECO:0000256" key="7">
    <source>
        <dbReference type="PROSITE-ProRule" id="PRU00169"/>
    </source>
</evidence>